<accession>A0A1G9FIR2</accession>
<evidence type="ECO:0000313" key="3">
    <source>
        <dbReference type="Proteomes" id="UP000198894"/>
    </source>
</evidence>
<evidence type="ECO:0000256" key="1">
    <source>
        <dbReference type="SAM" id="Phobius"/>
    </source>
</evidence>
<proteinExistence type="predicted"/>
<dbReference type="Proteomes" id="UP000198894">
    <property type="component" value="Unassembled WGS sequence"/>
</dbReference>
<protein>
    <submittedName>
        <fullName evidence="2">Uncharacterized protein</fullName>
    </submittedName>
</protein>
<evidence type="ECO:0000313" key="2">
    <source>
        <dbReference type="EMBL" id="SDK88274.1"/>
    </source>
</evidence>
<dbReference type="RefSeq" id="WP_091598845.1">
    <property type="nucleotide sequence ID" value="NZ_FNEE01000022.1"/>
</dbReference>
<keyword evidence="3" id="KW-1185">Reference proteome</keyword>
<dbReference type="AlphaFoldDB" id="A0A1G9FIR2"/>
<sequence>MSAHRDNAEAFAAGLMTQAVWPLFLVLAALAAAPVIAVAAQPQAITLAAAAWLVAAASGVVTLAVSALLVFDALLFWLMASHISEAAGGASVDDVLARMRVKPAAAGIRSLDRRIAGTQRLLMKQRIALGLFVAASLVALSF</sequence>
<keyword evidence="1" id="KW-0472">Membrane</keyword>
<gene>
    <name evidence="2" type="ORF">SAMN05428953_12256</name>
</gene>
<feature type="transmembrane region" description="Helical" evidence="1">
    <location>
        <begin position="49"/>
        <end position="78"/>
    </location>
</feature>
<keyword evidence="1" id="KW-0812">Transmembrane</keyword>
<keyword evidence="1" id="KW-1133">Transmembrane helix</keyword>
<name>A0A1G9FIR2_9HYPH</name>
<reference evidence="3" key="1">
    <citation type="submission" date="2016-10" db="EMBL/GenBank/DDBJ databases">
        <authorList>
            <person name="Varghese N."/>
            <person name="Submissions S."/>
        </authorList>
    </citation>
    <scope>NUCLEOTIDE SEQUENCE [LARGE SCALE GENOMIC DNA]</scope>
    <source>
        <strain evidence="3">CGMCC 1.11022</strain>
    </source>
</reference>
<organism evidence="2 3">
    <name type="scientific">Mesorhizobium muleiense</name>
    <dbReference type="NCBI Taxonomy" id="1004279"/>
    <lineage>
        <taxon>Bacteria</taxon>
        <taxon>Pseudomonadati</taxon>
        <taxon>Pseudomonadota</taxon>
        <taxon>Alphaproteobacteria</taxon>
        <taxon>Hyphomicrobiales</taxon>
        <taxon>Phyllobacteriaceae</taxon>
        <taxon>Mesorhizobium</taxon>
    </lineage>
</organism>
<dbReference type="EMBL" id="FNEE01000022">
    <property type="protein sequence ID" value="SDK88274.1"/>
    <property type="molecule type" value="Genomic_DNA"/>
</dbReference>